<reference evidence="9" key="1">
    <citation type="submission" date="2016-10" db="EMBL/GenBank/DDBJ databases">
        <authorList>
            <person name="Varghese N."/>
            <person name="Submissions S."/>
        </authorList>
    </citation>
    <scope>NUCLEOTIDE SEQUENCE [LARGE SCALE GENOMIC DNA]</scope>
    <source>
        <strain evidence="9">DSM 21620</strain>
    </source>
</reference>
<dbReference type="PANTHER" id="PTHR43429:SF1">
    <property type="entry name" value="NAD(P)H SULFUR OXIDOREDUCTASE (COA-DEPENDENT)"/>
    <property type="match status" value="1"/>
</dbReference>
<dbReference type="InterPro" id="IPR023753">
    <property type="entry name" value="FAD/NAD-binding_dom"/>
</dbReference>
<proteinExistence type="inferred from homology"/>
<dbReference type="InterPro" id="IPR050260">
    <property type="entry name" value="FAD-bd_OxRdtase"/>
</dbReference>
<dbReference type="InterPro" id="IPR001763">
    <property type="entry name" value="Rhodanese-like_dom"/>
</dbReference>
<evidence type="ECO:0000256" key="2">
    <source>
        <dbReference type="ARBA" id="ARBA00009130"/>
    </source>
</evidence>
<name>A0A1G6MRY3_9BACI</name>
<dbReference type="InterPro" id="IPR036873">
    <property type="entry name" value="Rhodanese-like_dom_sf"/>
</dbReference>
<evidence type="ECO:0000256" key="3">
    <source>
        <dbReference type="ARBA" id="ARBA00022630"/>
    </source>
</evidence>
<evidence type="ECO:0000313" key="8">
    <source>
        <dbReference type="EMBL" id="SDC57974.1"/>
    </source>
</evidence>
<dbReference type="RefSeq" id="WP_093726454.1">
    <property type="nucleotide sequence ID" value="NZ_FMZB01000003.1"/>
</dbReference>
<comment type="cofactor">
    <cofactor evidence="1">
        <name>FAD</name>
        <dbReference type="ChEBI" id="CHEBI:57692"/>
    </cofactor>
</comment>
<dbReference type="SUPFAM" id="SSF55424">
    <property type="entry name" value="FAD/NAD-linked reductases, dimerisation (C-terminal) domain"/>
    <property type="match status" value="1"/>
</dbReference>
<dbReference type="PRINTS" id="PR00368">
    <property type="entry name" value="FADPNR"/>
</dbReference>
<dbReference type="InterPro" id="IPR016156">
    <property type="entry name" value="FAD/NAD-linked_Rdtase_dimer_sf"/>
</dbReference>
<dbReference type="STRING" id="361279.SAMN05421663_10337"/>
<dbReference type="Pfam" id="PF00581">
    <property type="entry name" value="Rhodanese"/>
    <property type="match status" value="1"/>
</dbReference>
<dbReference type="InterPro" id="IPR036188">
    <property type="entry name" value="FAD/NAD-bd_sf"/>
</dbReference>
<dbReference type="AlphaFoldDB" id="A0A1G6MRY3"/>
<accession>A0A1G6MRY3</accession>
<dbReference type="Proteomes" id="UP000198666">
    <property type="component" value="Unassembled WGS sequence"/>
</dbReference>
<dbReference type="EMBL" id="FMZB01000003">
    <property type="protein sequence ID" value="SDC57974.1"/>
    <property type="molecule type" value="Genomic_DNA"/>
</dbReference>
<evidence type="ECO:0000313" key="9">
    <source>
        <dbReference type="Proteomes" id="UP000198666"/>
    </source>
</evidence>
<dbReference type="CDD" id="cd00158">
    <property type="entry name" value="RHOD"/>
    <property type="match status" value="1"/>
</dbReference>
<dbReference type="SUPFAM" id="SSF52821">
    <property type="entry name" value="Rhodanese/Cell cycle control phosphatase"/>
    <property type="match status" value="1"/>
</dbReference>
<organism evidence="8 9">
    <name type="scientific">Terribacillus halophilus</name>
    <dbReference type="NCBI Taxonomy" id="361279"/>
    <lineage>
        <taxon>Bacteria</taxon>
        <taxon>Bacillati</taxon>
        <taxon>Bacillota</taxon>
        <taxon>Bacilli</taxon>
        <taxon>Bacillales</taxon>
        <taxon>Bacillaceae</taxon>
        <taxon>Terribacillus</taxon>
    </lineage>
</organism>
<sequence length="565" mass="62232">MSKKIVVVGGVAGGASAAARIRRLDENAEIIMLERGPHVSFSNCSLPYHLSGIVEDHESLVVTNPQTFEERYKIEARVQQEVVKINRDKKTITIKDATTDSTYEESYDKLILSPGASPIRPSNIEGIDNDHVFTVRNVEDIRQLNAYVKGKNIKDIAVIGGGFIGVEVAENLRLAGNHVSLIEFADQVMTSYDNDMAQILHKEMVDHGLNLVTNDGLDVIGDGFVRTQSGKKIDAQAVVLAIGVRPETTLAEDAGLEIGETGSIKVDHNYLTSDRDIYAVGDAIEVYHRLLHKPTRLALAGPAQKQARAAADHIYGIPNRNLGIIGSSSIHLFDLNAASTGLNARTAELAGFSYDSVYIMPADKVNLMPNSNVMHFKLVYETPTGRILGAQAIGKGNVDKRIDVIATMIMMNGTLEDLKDVELTYSPMLGTAKDVVNHAALVAWNQLNGVYREVKVTQVRALVENGACIIDAREKNEFNSGHLKNAKNIPLSEFRDRLDDIPTDEPVYIHCRSGQRSYNMVMALQNLGFTNVWNISGSYLGINLYEYYNDLVTGREKIVTEYNFN</sequence>
<dbReference type="InterPro" id="IPR004099">
    <property type="entry name" value="Pyr_nucl-diS_OxRdtase_dimer"/>
</dbReference>
<dbReference type="Gene3D" id="3.40.250.10">
    <property type="entry name" value="Rhodanese-like domain"/>
    <property type="match status" value="1"/>
</dbReference>
<evidence type="ECO:0000256" key="1">
    <source>
        <dbReference type="ARBA" id="ARBA00001974"/>
    </source>
</evidence>
<protein>
    <submittedName>
        <fullName evidence="8">NADPH-dependent 2,4-dienoyl-CoA reductase, sulfur reductase</fullName>
    </submittedName>
</protein>
<evidence type="ECO:0000256" key="5">
    <source>
        <dbReference type="ARBA" id="ARBA00023002"/>
    </source>
</evidence>
<dbReference type="Pfam" id="PF07992">
    <property type="entry name" value="Pyr_redox_2"/>
    <property type="match status" value="1"/>
</dbReference>
<keyword evidence="6" id="KW-0676">Redox-active center</keyword>
<dbReference type="PROSITE" id="PS50206">
    <property type="entry name" value="RHODANESE_3"/>
    <property type="match status" value="1"/>
</dbReference>
<dbReference type="Pfam" id="PF02852">
    <property type="entry name" value="Pyr_redox_dim"/>
    <property type="match status" value="1"/>
</dbReference>
<comment type="similarity">
    <text evidence="2">Belongs to the class-III pyridine nucleotide-disulfide oxidoreductase family.</text>
</comment>
<dbReference type="Gene3D" id="3.50.50.60">
    <property type="entry name" value="FAD/NAD(P)-binding domain"/>
    <property type="match status" value="2"/>
</dbReference>
<dbReference type="PRINTS" id="PR00411">
    <property type="entry name" value="PNDRDTASEI"/>
</dbReference>
<gene>
    <name evidence="8" type="ORF">SAMN05421663_10337</name>
</gene>
<evidence type="ECO:0000259" key="7">
    <source>
        <dbReference type="PROSITE" id="PS50206"/>
    </source>
</evidence>
<evidence type="ECO:0000256" key="6">
    <source>
        <dbReference type="ARBA" id="ARBA00023284"/>
    </source>
</evidence>
<keyword evidence="4" id="KW-0274">FAD</keyword>
<keyword evidence="9" id="KW-1185">Reference proteome</keyword>
<keyword evidence="3" id="KW-0285">Flavoprotein</keyword>
<keyword evidence="5" id="KW-0560">Oxidoreductase</keyword>
<dbReference type="OrthoDB" id="9792592at2"/>
<dbReference type="SUPFAM" id="SSF51905">
    <property type="entry name" value="FAD/NAD(P)-binding domain"/>
    <property type="match status" value="2"/>
</dbReference>
<feature type="domain" description="Rhodanese" evidence="7">
    <location>
        <begin position="463"/>
        <end position="553"/>
    </location>
</feature>
<evidence type="ECO:0000256" key="4">
    <source>
        <dbReference type="ARBA" id="ARBA00022827"/>
    </source>
</evidence>
<dbReference type="GO" id="GO:0016491">
    <property type="term" value="F:oxidoreductase activity"/>
    <property type="evidence" value="ECO:0007669"/>
    <property type="project" value="UniProtKB-KW"/>
</dbReference>
<dbReference type="SMART" id="SM00450">
    <property type="entry name" value="RHOD"/>
    <property type="match status" value="1"/>
</dbReference>
<dbReference type="PANTHER" id="PTHR43429">
    <property type="entry name" value="PYRIDINE NUCLEOTIDE-DISULFIDE OXIDOREDUCTASE DOMAIN-CONTAINING"/>
    <property type="match status" value="1"/>
</dbReference>